<protein>
    <recommendedName>
        <fullName evidence="9">RNA/RNP complex-1-interacting phosphatase</fullName>
    </recommendedName>
    <alternativeName>
        <fullName evidence="10">Dual specificity protein phosphatase 11</fullName>
    </alternativeName>
    <alternativeName>
        <fullName evidence="11">Phosphatase that interacts with RNA/RNP complex 1</fullName>
    </alternativeName>
</protein>
<dbReference type="PANTHER" id="PTHR10367">
    <property type="entry name" value="MRNA-CAPPING ENZYME"/>
    <property type="match status" value="1"/>
</dbReference>
<dbReference type="Gene3D" id="3.90.190.10">
    <property type="entry name" value="Protein tyrosine phosphatase superfamily"/>
    <property type="match status" value="1"/>
</dbReference>
<dbReference type="PROSITE" id="PS50056">
    <property type="entry name" value="TYR_PHOSPHATASE_2"/>
    <property type="match status" value="1"/>
</dbReference>
<comment type="similarity">
    <text evidence="2">Belongs to the protein-tyrosine phosphatase family. Non-receptor class dual specificity subfamily.</text>
</comment>
<evidence type="ECO:0000256" key="8">
    <source>
        <dbReference type="ARBA" id="ARBA00065987"/>
    </source>
</evidence>
<evidence type="ECO:0000256" key="6">
    <source>
        <dbReference type="ARBA" id="ARBA00023242"/>
    </source>
</evidence>
<dbReference type="GO" id="GO:0003723">
    <property type="term" value="F:RNA binding"/>
    <property type="evidence" value="ECO:0007669"/>
    <property type="project" value="UniProtKB-KW"/>
</dbReference>
<feature type="domain" description="Tyrosine specific protein phosphatases" evidence="13">
    <location>
        <begin position="111"/>
        <end position="180"/>
    </location>
</feature>
<evidence type="ECO:0000313" key="14">
    <source>
        <dbReference type="Ensembl" id="ENSDLAP00005005336.2"/>
    </source>
</evidence>
<dbReference type="GO" id="GO:0004651">
    <property type="term" value="F:polynucleotide 5'-phosphatase activity"/>
    <property type="evidence" value="ECO:0007669"/>
    <property type="project" value="TreeGrafter"/>
</dbReference>
<accession>A0A8C4DQL4</accession>
<comment type="subcellular location">
    <subcellularLocation>
        <location evidence="1">Nucleus</location>
    </subcellularLocation>
</comment>
<comment type="subunit">
    <text evidence="8">Monomer. May interact with SFRS7 and SFRS9/SRP30C.</text>
</comment>
<evidence type="ECO:0000256" key="2">
    <source>
        <dbReference type="ARBA" id="ARBA00008601"/>
    </source>
</evidence>
<evidence type="ECO:0000313" key="15">
    <source>
        <dbReference type="Proteomes" id="UP000694389"/>
    </source>
</evidence>
<dbReference type="AlphaFoldDB" id="A0A8C4DQL4"/>
<feature type="compositionally biased region" description="Basic and acidic residues" evidence="12">
    <location>
        <begin position="226"/>
        <end position="242"/>
    </location>
</feature>
<keyword evidence="3" id="KW-0378">Hydrolase</keyword>
<dbReference type="CDD" id="cd17665">
    <property type="entry name" value="DSP_DUSP11"/>
    <property type="match status" value="1"/>
</dbReference>
<evidence type="ECO:0000256" key="10">
    <source>
        <dbReference type="ARBA" id="ARBA00076572"/>
    </source>
</evidence>
<dbReference type="PANTHER" id="PTHR10367:SF9">
    <property type="entry name" value="DUAL-SPECIFICITY PHOSPHATASE 11 (RNA_RNP COMPLEX 1-INTERACTING)"/>
    <property type="match status" value="1"/>
</dbReference>
<keyword evidence="15" id="KW-1185">Reference proteome</keyword>
<gene>
    <name evidence="14" type="primary">LOC127358052</name>
</gene>
<name>A0A8C4DQL4_DICLA</name>
<dbReference type="SUPFAM" id="SSF52799">
    <property type="entry name" value="(Phosphotyrosine protein) phosphatases II"/>
    <property type="match status" value="1"/>
</dbReference>
<dbReference type="Pfam" id="PF00782">
    <property type="entry name" value="DSPc"/>
    <property type="match status" value="1"/>
</dbReference>
<evidence type="ECO:0000256" key="11">
    <source>
        <dbReference type="ARBA" id="ARBA00080235"/>
    </source>
</evidence>
<dbReference type="GO" id="GO:0005634">
    <property type="term" value="C:nucleus"/>
    <property type="evidence" value="ECO:0007669"/>
    <property type="project" value="UniProtKB-SubCell"/>
</dbReference>
<dbReference type="GeneTree" id="ENSGT00940000155847"/>
<evidence type="ECO:0000256" key="3">
    <source>
        <dbReference type="ARBA" id="ARBA00022801"/>
    </source>
</evidence>
<feature type="compositionally biased region" description="Basic residues" evidence="12">
    <location>
        <begin position="243"/>
        <end position="253"/>
    </location>
</feature>
<dbReference type="FunFam" id="3.90.190.10:FF:000064">
    <property type="entry name" value="RNA/RNP complex-1-interacting phosphatase homolog"/>
    <property type="match status" value="1"/>
</dbReference>
<evidence type="ECO:0000256" key="9">
    <source>
        <dbReference type="ARBA" id="ARBA00068666"/>
    </source>
</evidence>
<dbReference type="Ensembl" id="ENSDLAT00005005511.2">
    <property type="protein sequence ID" value="ENSDLAP00005005336.2"/>
    <property type="gene ID" value="ENSDLAG00005002392.2"/>
</dbReference>
<dbReference type="InterPro" id="IPR029021">
    <property type="entry name" value="Prot-tyrosine_phosphatase-like"/>
</dbReference>
<dbReference type="InterPro" id="IPR051029">
    <property type="entry name" value="mRNA_Capping_Enz/RNA_Phosphat"/>
</dbReference>
<evidence type="ECO:0000256" key="7">
    <source>
        <dbReference type="ARBA" id="ARBA00054725"/>
    </source>
</evidence>
<evidence type="ECO:0000256" key="4">
    <source>
        <dbReference type="ARBA" id="ARBA00022884"/>
    </source>
</evidence>
<evidence type="ECO:0000256" key="1">
    <source>
        <dbReference type="ARBA" id="ARBA00004123"/>
    </source>
</evidence>
<dbReference type="PROSITE" id="PS00383">
    <property type="entry name" value="TYR_PHOSPHATASE_1"/>
    <property type="match status" value="1"/>
</dbReference>
<proteinExistence type="inferred from homology"/>
<evidence type="ECO:0000256" key="12">
    <source>
        <dbReference type="SAM" id="MobiDB-lite"/>
    </source>
</evidence>
<feature type="compositionally biased region" description="Low complexity" evidence="12">
    <location>
        <begin position="262"/>
        <end position="271"/>
    </location>
</feature>
<organism evidence="14 15">
    <name type="scientific">Dicentrarchus labrax</name>
    <name type="common">European seabass</name>
    <name type="synonym">Morone labrax</name>
    <dbReference type="NCBI Taxonomy" id="13489"/>
    <lineage>
        <taxon>Eukaryota</taxon>
        <taxon>Metazoa</taxon>
        <taxon>Chordata</taxon>
        <taxon>Craniata</taxon>
        <taxon>Vertebrata</taxon>
        <taxon>Euteleostomi</taxon>
        <taxon>Actinopterygii</taxon>
        <taxon>Neopterygii</taxon>
        <taxon>Teleostei</taxon>
        <taxon>Neoteleostei</taxon>
        <taxon>Acanthomorphata</taxon>
        <taxon>Eupercaria</taxon>
        <taxon>Moronidae</taxon>
        <taxon>Dicentrarchus</taxon>
    </lineage>
</organism>
<dbReference type="InterPro" id="IPR016130">
    <property type="entry name" value="Tyr_Pase_AS"/>
</dbReference>
<dbReference type="Proteomes" id="UP000694389">
    <property type="component" value="Unassembled WGS sequence"/>
</dbReference>
<comment type="function">
    <text evidence="7">Possesses RNA 5'-triphosphatase and diphosphatase activities, but displays a poor protein-tyrosine phosphatase activity. In addition, has phosphatase activity with ATP, ADP and O-methylfluorescein phosphate (in vitro). Binds to RNA. May participate in nuclear mRNA metabolism.</text>
</comment>
<evidence type="ECO:0000256" key="5">
    <source>
        <dbReference type="ARBA" id="ARBA00022912"/>
    </source>
</evidence>
<dbReference type="InterPro" id="IPR000340">
    <property type="entry name" value="Dual-sp_phosphatase_cat-dom"/>
</dbReference>
<keyword evidence="4" id="KW-0694">RNA-binding</keyword>
<dbReference type="InterPro" id="IPR000387">
    <property type="entry name" value="Tyr_Pase_dom"/>
</dbReference>
<dbReference type="GO" id="GO:0004721">
    <property type="term" value="F:phosphoprotein phosphatase activity"/>
    <property type="evidence" value="ECO:0007669"/>
    <property type="project" value="UniProtKB-KW"/>
</dbReference>
<reference evidence="14" key="1">
    <citation type="submission" date="2025-08" db="UniProtKB">
        <authorList>
            <consortium name="Ensembl"/>
        </authorList>
    </citation>
    <scope>IDENTIFICATION</scope>
</reference>
<keyword evidence="6" id="KW-0539">Nucleus</keyword>
<keyword evidence="5" id="KW-0904">Protein phosphatase</keyword>
<reference evidence="14" key="2">
    <citation type="submission" date="2025-09" db="UniProtKB">
        <authorList>
            <consortium name="Ensembl"/>
        </authorList>
    </citation>
    <scope>IDENTIFICATION</scope>
</reference>
<sequence length="311" mass="34827">MPHDKKKKRKKTGVPDRWLDYRPVGQRIPGTRFIAFKVPLKPSLNRQVPASQSFGLWDLLDQVESQNQELGLIIDLTFTTRYYGLSDVPQSCSYVKILTEGRHVPSDATILSFKRAVRRFLKENWDNDKLIGVHCTHGLNRTGYLVCRYLIDVEGMDAATALELFNSCRGHHIERQNYLNDLQRGAKRSNAGINEPEEEAARGLAAEKPPQTGTTDGERPPQTGTGDERRPAGDDSTEEKRAGSRRGPRHRRQVGQAAMGGLHPTPALLPTPLVSYVWSPSAPATLARYSWSDMLSGGKQSEDPKPQRHKL</sequence>
<feature type="region of interest" description="Disordered" evidence="12">
    <location>
        <begin position="196"/>
        <end position="271"/>
    </location>
</feature>
<evidence type="ECO:0000259" key="13">
    <source>
        <dbReference type="PROSITE" id="PS50056"/>
    </source>
</evidence>